<comment type="cofactor">
    <cofactor evidence="6">
        <name>Mg(2+)</name>
        <dbReference type="ChEBI" id="CHEBI:18420"/>
    </cofactor>
    <text evidence="6">Binds 1 Mg(2+) ion per subunit.</text>
</comment>
<dbReference type="PANTHER" id="PTHR10190">
    <property type="entry name" value="EYES ABSENT"/>
    <property type="match status" value="1"/>
</dbReference>
<keyword evidence="6" id="KW-0479">Metal-binding</keyword>
<accession>A0A8S3IJE5</accession>
<dbReference type="GO" id="GO:0005634">
    <property type="term" value="C:nucleus"/>
    <property type="evidence" value="ECO:0007669"/>
    <property type="project" value="TreeGrafter"/>
</dbReference>
<keyword evidence="4 6" id="KW-0904">Protein phosphatase</keyword>
<dbReference type="PANTHER" id="PTHR10190:SF16">
    <property type="entry name" value="DEVELOPMENTAL PROTEIN EYES ABSENT"/>
    <property type="match status" value="1"/>
</dbReference>
<evidence type="ECO:0000313" key="7">
    <source>
        <dbReference type="EMBL" id="CAF5201710.1"/>
    </source>
</evidence>
<gene>
    <name evidence="7" type="ORF">SMN809_LOCUS75702</name>
</gene>
<dbReference type="Gene3D" id="3.40.50.12350">
    <property type="match status" value="1"/>
</dbReference>
<dbReference type="EMBL" id="CAJOBI010333119">
    <property type="protein sequence ID" value="CAF5201710.1"/>
    <property type="molecule type" value="Genomic_DNA"/>
</dbReference>
<dbReference type="GO" id="GO:0046872">
    <property type="term" value="F:metal ion binding"/>
    <property type="evidence" value="ECO:0007669"/>
    <property type="project" value="UniProtKB-KW"/>
</dbReference>
<protein>
    <recommendedName>
        <fullName evidence="6">Eyes absent homolog</fullName>
        <ecNumber evidence="6">3.1.3.48</ecNumber>
    </recommendedName>
</protein>
<dbReference type="GO" id="GO:0004725">
    <property type="term" value="F:protein tyrosine phosphatase activity"/>
    <property type="evidence" value="ECO:0007669"/>
    <property type="project" value="UniProtKB-EC"/>
</dbReference>
<evidence type="ECO:0000256" key="3">
    <source>
        <dbReference type="ARBA" id="ARBA00022842"/>
    </source>
</evidence>
<keyword evidence="6" id="KW-0805">Transcription regulation</keyword>
<evidence type="ECO:0000256" key="5">
    <source>
        <dbReference type="ARBA" id="ARBA00051722"/>
    </source>
</evidence>
<dbReference type="EC" id="3.1.3.48" evidence="6"/>
<feature type="non-terminal residue" evidence="7">
    <location>
        <position position="1"/>
    </location>
</feature>
<evidence type="ECO:0000313" key="8">
    <source>
        <dbReference type="Proteomes" id="UP000676336"/>
    </source>
</evidence>
<keyword evidence="2 6" id="KW-0378">Hydrolase</keyword>
<dbReference type="Proteomes" id="UP000676336">
    <property type="component" value="Unassembled WGS sequence"/>
</dbReference>
<dbReference type="GO" id="GO:2001240">
    <property type="term" value="P:negative regulation of extrinsic apoptotic signaling pathway in absence of ligand"/>
    <property type="evidence" value="ECO:0007669"/>
    <property type="project" value="TreeGrafter"/>
</dbReference>
<name>A0A8S3IJE5_9BILA</name>
<comment type="catalytic activity">
    <reaction evidence="5 6">
        <text>O-phospho-L-tyrosyl-[protein] + H2O = L-tyrosyl-[protein] + phosphate</text>
        <dbReference type="Rhea" id="RHEA:10684"/>
        <dbReference type="Rhea" id="RHEA-COMP:10136"/>
        <dbReference type="Rhea" id="RHEA-COMP:20101"/>
        <dbReference type="ChEBI" id="CHEBI:15377"/>
        <dbReference type="ChEBI" id="CHEBI:43474"/>
        <dbReference type="ChEBI" id="CHEBI:46858"/>
        <dbReference type="ChEBI" id="CHEBI:61978"/>
        <dbReference type="EC" id="3.1.3.48"/>
    </reaction>
</comment>
<comment type="caution">
    <text evidence="7">The sequence shown here is derived from an EMBL/GenBank/DDBJ whole genome shotgun (WGS) entry which is preliminary data.</text>
</comment>
<comment type="similarity">
    <text evidence="1 6">Belongs to the HAD-like hydrolase superfamily. EYA family.</text>
</comment>
<dbReference type="GO" id="GO:0045739">
    <property type="term" value="P:positive regulation of DNA repair"/>
    <property type="evidence" value="ECO:0007669"/>
    <property type="project" value="TreeGrafter"/>
</dbReference>
<dbReference type="GO" id="GO:0030154">
    <property type="term" value="P:cell differentiation"/>
    <property type="evidence" value="ECO:0007669"/>
    <property type="project" value="TreeGrafter"/>
</dbReference>
<dbReference type="InterPro" id="IPR038102">
    <property type="entry name" value="EYA_dom_sf"/>
</dbReference>
<evidence type="ECO:0000256" key="6">
    <source>
        <dbReference type="RuleBase" id="RU362036"/>
    </source>
</evidence>
<evidence type="ECO:0000256" key="1">
    <source>
        <dbReference type="ARBA" id="ARBA00010501"/>
    </source>
</evidence>
<evidence type="ECO:0000256" key="4">
    <source>
        <dbReference type="ARBA" id="ARBA00022912"/>
    </source>
</evidence>
<dbReference type="AlphaFoldDB" id="A0A8S3IJE5"/>
<evidence type="ECO:0000256" key="2">
    <source>
        <dbReference type="ARBA" id="ARBA00022801"/>
    </source>
</evidence>
<organism evidence="7 8">
    <name type="scientific">Rotaria magnacalcarata</name>
    <dbReference type="NCBI Taxonomy" id="392030"/>
    <lineage>
        <taxon>Eukaryota</taxon>
        <taxon>Metazoa</taxon>
        <taxon>Spiralia</taxon>
        <taxon>Gnathifera</taxon>
        <taxon>Rotifera</taxon>
        <taxon>Eurotatoria</taxon>
        <taxon>Bdelloidea</taxon>
        <taxon>Philodinida</taxon>
        <taxon>Philodinidae</taxon>
        <taxon>Rotaria</taxon>
    </lineage>
</organism>
<proteinExistence type="inferred from homology"/>
<reference evidence="7" key="1">
    <citation type="submission" date="2021-02" db="EMBL/GenBank/DDBJ databases">
        <authorList>
            <person name="Nowell W R."/>
        </authorList>
    </citation>
    <scope>NUCLEOTIDE SEQUENCE</scope>
</reference>
<sequence length="72" mass="8640">NNTVRGGVDWMRKLAFRYRRIKDIFNTYRMDTQTLLGQQKYEELLQLRLDIESYTGSWLTLASKALNIIKQR</sequence>
<keyword evidence="6" id="KW-0804">Transcription</keyword>
<keyword evidence="3 6" id="KW-0460">Magnesium</keyword>
<dbReference type="InterPro" id="IPR028472">
    <property type="entry name" value="EYA"/>
</dbReference>